<dbReference type="Proteomes" id="UP000314294">
    <property type="component" value="Unassembled WGS sequence"/>
</dbReference>
<organism evidence="1 2">
    <name type="scientific">Liparis tanakae</name>
    <name type="common">Tanaka's snailfish</name>
    <dbReference type="NCBI Taxonomy" id="230148"/>
    <lineage>
        <taxon>Eukaryota</taxon>
        <taxon>Metazoa</taxon>
        <taxon>Chordata</taxon>
        <taxon>Craniata</taxon>
        <taxon>Vertebrata</taxon>
        <taxon>Euteleostomi</taxon>
        <taxon>Actinopterygii</taxon>
        <taxon>Neopterygii</taxon>
        <taxon>Teleostei</taxon>
        <taxon>Neoteleostei</taxon>
        <taxon>Acanthomorphata</taxon>
        <taxon>Eupercaria</taxon>
        <taxon>Perciformes</taxon>
        <taxon>Cottioidei</taxon>
        <taxon>Cottales</taxon>
        <taxon>Liparidae</taxon>
        <taxon>Liparis</taxon>
    </lineage>
</organism>
<sequence length="108" mass="12190">MQRGCSSVLKTFTSGVYINTHASRLQVERDVSQQNSVHLMDGWFIQPSWPWPCVYRALMAIHHGVLSCHLQPLAWLRSTQGCRPLLVWHRLNGEKGTAQKSISGSFTA</sequence>
<evidence type="ECO:0000313" key="1">
    <source>
        <dbReference type="EMBL" id="TNN83049.1"/>
    </source>
</evidence>
<dbReference type="EMBL" id="SRLO01000035">
    <property type="protein sequence ID" value="TNN83049.1"/>
    <property type="molecule type" value="Genomic_DNA"/>
</dbReference>
<name>A0A4Z2IYJ3_9TELE</name>
<accession>A0A4Z2IYJ3</accession>
<proteinExistence type="predicted"/>
<protein>
    <submittedName>
        <fullName evidence="1">Uncharacterized protein</fullName>
    </submittedName>
</protein>
<keyword evidence="2" id="KW-1185">Reference proteome</keyword>
<dbReference type="AlphaFoldDB" id="A0A4Z2IYJ3"/>
<comment type="caution">
    <text evidence="1">The sequence shown here is derived from an EMBL/GenBank/DDBJ whole genome shotgun (WGS) entry which is preliminary data.</text>
</comment>
<evidence type="ECO:0000313" key="2">
    <source>
        <dbReference type="Proteomes" id="UP000314294"/>
    </source>
</evidence>
<gene>
    <name evidence="1" type="ORF">EYF80_006656</name>
</gene>
<reference evidence="1 2" key="1">
    <citation type="submission" date="2019-03" db="EMBL/GenBank/DDBJ databases">
        <title>First draft genome of Liparis tanakae, snailfish: a comprehensive survey of snailfish specific genes.</title>
        <authorList>
            <person name="Kim W."/>
            <person name="Song I."/>
            <person name="Jeong J.-H."/>
            <person name="Kim D."/>
            <person name="Kim S."/>
            <person name="Ryu S."/>
            <person name="Song J.Y."/>
            <person name="Lee S.K."/>
        </authorList>
    </citation>
    <scope>NUCLEOTIDE SEQUENCE [LARGE SCALE GENOMIC DNA]</scope>
    <source>
        <tissue evidence="1">Muscle</tissue>
    </source>
</reference>